<accession>A0A8S5QMB5</accession>
<reference evidence="1" key="1">
    <citation type="journal article" date="2021" name="Proc. Natl. Acad. Sci. U.S.A.">
        <title>A Catalog of Tens of Thousands of Viruses from Human Metagenomes Reveals Hidden Associations with Chronic Diseases.</title>
        <authorList>
            <person name="Tisza M.J."/>
            <person name="Buck C.B."/>
        </authorList>
    </citation>
    <scope>NUCLEOTIDE SEQUENCE</scope>
    <source>
        <strain evidence="1">CttOT32</strain>
    </source>
</reference>
<organism evidence="1">
    <name type="scientific">Siphoviridae sp. cttOT32</name>
    <dbReference type="NCBI Taxonomy" id="2826493"/>
    <lineage>
        <taxon>Viruses</taxon>
        <taxon>Duplodnaviria</taxon>
        <taxon>Heunggongvirae</taxon>
        <taxon>Uroviricota</taxon>
        <taxon>Caudoviricetes</taxon>
    </lineage>
</organism>
<protein>
    <submittedName>
        <fullName evidence="1">Uncharacterized protein</fullName>
    </submittedName>
</protein>
<proteinExistence type="predicted"/>
<name>A0A8S5QMB5_9CAUD</name>
<dbReference type="EMBL" id="BK015694">
    <property type="protein sequence ID" value="DAE20415.1"/>
    <property type="molecule type" value="Genomic_DNA"/>
</dbReference>
<sequence>MAVDIYKLEAFFYKIIRERIKACKTIGEATMLYGYPGNSKMVFDDLQREEKAGKKFKYKIRGFIIPHAKRYETIFEQARRAAYSDHVQTYRTSDKLSFKFNEKMKWKK</sequence>
<evidence type="ECO:0000313" key="1">
    <source>
        <dbReference type="EMBL" id="DAE20415.1"/>
    </source>
</evidence>